<dbReference type="RefSeq" id="WP_118906623.1">
    <property type="nucleotide sequence ID" value="NZ_QOCU01000001.1"/>
</dbReference>
<protein>
    <submittedName>
        <fullName evidence="1">Uncharacterized protein</fullName>
    </submittedName>
</protein>
<dbReference type="Proteomes" id="UP000283380">
    <property type="component" value="Unassembled WGS sequence"/>
</dbReference>
<reference evidence="1 2" key="1">
    <citation type="submission" date="2018-07" db="EMBL/GenBank/DDBJ databases">
        <title>Genome sequences of six Lactobacillus spp. isolated from bumble bee guts.</title>
        <authorList>
            <person name="Motta E.V.S."/>
            <person name="Moran N.A."/>
        </authorList>
    </citation>
    <scope>NUCLEOTIDE SEQUENCE [LARGE SCALE GENOMIC DNA]</scope>
    <source>
        <strain evidence="1 2">BI-4G</strain>
    </source>
</reference>
<proteinExistence type="predicted"/>
<sequence>MKKTVKDVEKLDKGLIEASLQSTNISKVAKVLTDKLNDAQSPEDMTLSEFEELYALADMIRVYAVDQCSTIENSEMLIGFEVKQHE</sequence>
<name>A0ABX9LWK0_9LACO</name>
<dbReference type="EMBL" id="QOCU01000001">
    <property type="protein sequence ID" value="RHW53390.1"/>
    <property type="molecule type" value="Genomic_DNA"/>
</dbReference>
<gene>
    <name evidence="1" type="ORF">DS834_00150</name>
</gene>
<keyword evidence="2" id="KW-1185">Reference proteome</keyword>
<accession>A0ABX9LWK0</accession>
<comment type="caution">
    <text evidence="1">The sequence shown here is derived from an EMBL/GenBank/DDBJ whole genome shotgun (WGS) entry which is preliminary data.</text>
</comment>
<organism evidence="1 2">
    <name type="scientific">Lactobacillus bombicola</name>
    <dbReference type="NCBI Taxonomy" id="1505723"/>
    <lineage>
        <taxon>Bacteria</taxon>
        <taxon>Bacillati</taxon>
        <taxon>Bacillota</taxon>
        <taxon>Bacilli</taxon>
        <taxon>Lactobacillales</taxon>
        <taxon>Lactobacillaceae</taxon>
        <taxon>Lactobacillus</taxon>
    </lineage>
</organism>
<evidence type="ECO:0000313" key="2">
    <source>
        <dbReference type="Proteomes" id="UP000283380"/>
    </source>
</evidence>
<evidence type="ECO:0000313" key="1">
    <source>
        <dbReference type="EMBL" id="RHW53390.1"/>
    </source>
</evidence>